<dbReference type="InterPro" id="IPR036388">
    <property type="entry name" value="WH-like_DNA-bd_sf"/>
</dbReference>
<gene>
    <name evidence="7" type="ORF">GGR17_003675</name>
</gene>
<dbReference type="AlphaFoldDB" id="A0A840CKY5"/>
<protein>
    <submittedName>
        <fullName evidence="7">LysR family hydrogen peroxide-inducible transcriptional activator</fullName>
    </submittedName>
</protein>
<dbReference type="GO" id="GO:0003677">
    <property type="term" value="F:DNA binding"/>
    <property type="evidence" value="ECO:0007669"/>
    <property type="project" value="UniProtKB-KW"/>
</dbReference>
<sequence length="310" mass="33973">MTRSQVTLKQLRYLVALSDFEHFRKAAESCDISQPSFSVQLQNLEGALGVRLVERARGGVIFTPLGREIVARARRVVFDVQSIKDYAAAAVQGMTGTIRLGVNATLGPYLLPRVLAALHREHPDTKLYIREAKPTSLETELGTGIHDVILAQSPIHNPDFEAAPLFTEPIFLAMSADHPLAGRAFVSVADLKGLPVLSLSPGYHLHDQVHALCESFGAQLIRDYEGTSLDALRQMVAMDMGTTFLPALYAQSEISRLGDVVTIPLKGRRISRSIGLVWRKGAGRSSGYADLADFIRDVVQKEFRVLAADQ</sequence>
<dbReference type="Proteomes" id="UP000585681">
    <property type="component" value="Unassembled WGS sequence"/>
</dbReference>
<dbReference type="GO" id="GO:0003700">
    <property type="term" value="F:DNA-binding transcription factor activity"/>
    <property type="evidence" value="ECO:0007669"/>
    <property type="project" value="InterPro"/>
</dbReference>
<dbReference type="PRINTS" id="PR00039">
    <property type="entry name" value="HTHLYSR"/>
</dbReference>
<evidence type="ECO:0000256" key="4">
    <source>
        <dbReference type="ARBA" id="ARBA00023159"/>
    </source>
</evidence>
<evidence type="ECO:0000256" key="5">
    <source>
        <dbReference type="ARBA" id="ARBA00023163"/>
    </source>
</evidence>
<dbReference type="PROSITE" id="PS50931">
    <property type="entry name" value="HTH_LYSR"/>
    <property type="match status" value="1"/>
</dbReference>
<feature type="domain" description="HTH lysR-type" evidence="6">
    <location>
        <begin position="6"/>
        <end position="63"/>
    </location>
</feature>
<dbReference type="FunFam" id="1.10.10.10:FF:000001">
    <property type="entry name" value="LysR family transcriptional regulator"/>
    <property type="match status" value="1"/>
</dbReference>
<dbReference type="SUPFAM" id="SSF53850">
    <property type="entry name" value="Periplasmic binding protein-like II"/>
    <property type="match status" value="1"/>
</dbReference>
<comment type="caution">
    <text evidence="7">The sequence shown here is derived from an EMBL/GenBank/DDBJ whole genome shotgun (WGS) entry which is preliminary data.</text>
</comment>
<dbReference type="Gene3D" id="1.10.10.10">
    <property type="entry name" value="Winged helix-like DNA-binding domain superfamily/Winged helix DNA-binding domain"/>
    <property type="match status" value="1"/>
</dbReference>
<dbReference type="PANTHER" id="PTHR30346:SF26">
    <property type="entry name" value="HYDROGEN PEROXIDE-INDUCIBLE GENES ACTIVATOR"/>
    <property type="match status" value="1"/>
</dbReference>
<comment type="similarity">
    <text evidence="1">Belongs to the LysR transcriptional regulatory family.</text>
</comment>
<evidence type="ECO:0000256" key="2">
    <source>
        <dbReference type="ARBA" id="ARBA00023015"/>
    </source>
</evidence>
<dbReference type="Pfam" id="PF00126">
    <property type="entry name" value="HTH_1"/>
    <property type="match status" value="1"/>
</dbReference>
<proteinExistence type="inferred from homology"/>
<dbReference type="Gene3D" id="3.40.190.10">
    <property type="entry name" value="Periplasmic binding protein-like II"/>
    <property type="match status" value="2"/>
</dbReference>
<keyword evidence="3" id="KW-0238">DNA-binding</keyword>
<evidence type="ECO:0000256" key="3">
    <source>
        <dbReference type="ARBA" id="ARBA00023125"/>
    </source>
</evidence>
<dbReference type="PANTHER" id="PTHR30346">
    <property type="entry name" value="TRANSCRIPTIONAL DUAL REGULATOR HCAR-RELATED"/>
    <property type="match status" value="1"/>
</dbReference>
<name>A0A840CKY5_9RHOB</name>
<organism evidence="7 8">
    <name type="scientific">Actibacterium naphthalenivorans</name>
    <dbReference type="NCBI Taxonomy" id="1614693"/>
    <lineage>
        <taxon>Bacteria</taxon>
        <taxon>Pseudomonadati</taxon>
        <taxon>Pseudomonadota</taxon>
        <taxon>Alphaproteobacteria</taxon>
        <taxon>Rhodobacterales</taxon>
        <taxon>Roseobacteraceae</taxon>
        <taxon>Actibacterium</taxon>
    </lineage>
</organism>
<dbReference type="GO" id="GO:0032993">
    <property type="term" value="C:protein-DNA complex"/>
    <property type="evidence" value="ECO:0007669"/>
    <property type="project" value="TreeGrafter"/>
</dbReference>
<dbReference type="RefSeq" id="WP_054540525.1">
    <property type="nucleotide sequence ID" value="NZ_JACIEQ010000011.1"/>
</dbReference>
<evidence type="ECO:0000313" key="8">
    <source>
        <dbReference type="Proteomes" id="UP000585681"/>
    </source>
</evidence>
<dbReference type="EMBL" id="JACIEQ010000011">
    <property type="protein sequence ID" value="MBB4023839.1"/>
    <property type="molecule type" value="Genomic_DNA"/>
</dbReference>
<reference evidence="7" key="1">
    <citation type="submission" date="2020-08" db="EMBL/GenBank/DDBJ databases">
        <title>Genomic Encyclopedia of Type Strains, Phase IV (KMG-IV): sequencing the most valuable type-strain genomes for metagenomic binning, comparative biology and taxonomic classification.</title>
        <authorList>
            <person name="Goeker M."/>
        </authorList>
    </citation>
    <scope>NUCLEOTIDE SEQUENCE [LARGE SCALE GENOMIC DNA]</scope>
    <source>
        <strain evidence="7">DSM 105040</strain>
    </source>
</reference>
<accession>A0A840CKY5</accession>
<evidence type="ECO:0000256" key="1">
    <source>
        <dbReference type="ARBA" id="ARBA00009437"/>
    </source>
</evidence>
<evidence type="ECO:0000259" key="6">
    <source>
        <dbReference type="PROSITE" id="PS50931"/>
    </source>
</evidence>
<keyword evidence="8" id="KW-1185">Reference proteome</keyword>
<dbReference type="InterPro" id="IPR000847">
    <property type="entry name" value="LysR_HTH_N"/>
</dbReference>
<dbReference type="Pfam" id="PF03466">
    <property type="entry name" value="LysR_substrate"/>
    <property type="match status" value="1"/>
</dbReference>
<dbReference type="SUPFAM" id="SSF46785">
    <property type="entry name" value="Winged helix' DNA-binding domain"/>
    <property type="match status" value="1"/>
</dbReference>
<keyword evidence="5" id="KW-0804">Transcription</keyword>
<keyword evidence="4" id="KW-0010">Activator</keyword>
<keyword evidence="2" id="KW-0805">Transcription regulation</keyword>
<dbReference type="CDD" id="cd08411">
    <property type="entry name" value="PBP2_OxyR"/>
    <property type="match status" value="1"/>
</dbReference>
<dbReference type="InterPro" id="IPR036390">
    <property type="entry name" value="WH_DNA-bd_sf"/>
</dbReference>
<evidence type="ECO:0000313" key="7">
    <source>
        <dbReference type="EMBL" id="MBB4023839.1"/>
    </source>
</evidence>
<dbReference type="InterPro" id="IPR005119">
    <property type="entry name" value="LysR_subst-bd"/>
</dbReference>